<keyword evidence="4 7" id="KW-0133">Cell shape</keyword>
<dbReference type="SUPFAM" id="SSF141523">
    <property type="entry name" value="L,D-transpeptidase catalytic domain-like"/>
    <property type="match status" value="1"/>
</dbReference>
<dbReference type="InterPro" id="IPR005490">
    <property type="entry name" value="LD_TPept_cat_dom"/>
</dbReference>
<keyword evidence="8" id="KW-0732">Signal</keyword>
<feature type="domain" description="L,D-TPase catalytic" evidence="9">
    <location>
        <begin position="267"/>
        <end position="440"/>
    </location>
</feature>
<feature type="chain" id="PRO_5044188930" description="L,D-TPase catalytic domain-containing protein" evidence="8">
    <location>
        <begin position="19"/>
        <end position="523"/>
    </location>
</feature>
<dbReference type="InterPro" id="IPR038063">
    <property type="entry name" value="Transpep_catalytic_dom"/>
</dbReference>
<evidence type="ECO:0000313" key="10">
    <source>
        <dbReference type="EMBL" id="BFO71041.1"/>
    </source>
</evidence>
<comment type="pathway">
    <text evidence="1 7">Cell wall biogenesis; peptidoglycan biosynthesis.</text>
</comment>
<evidence type="ECO:0000256" key="3">
    <source>
        <dbReference type="ARBA" id="ARBA00022679"/>
    </source>
</evidence>
<evidence type="ECO:0000256" key="1">
    <source>
        <dbReference type="ARBA" id="ARBA00004752"/>
    </source>
</evidence>
<dbReference type="Pfam" id="PF03734">
    <property type="entry name" value="YkuD"/>
    <property type="match status" value="1"/>
</dbReference>
<dbReference type="GO" id="GO:0071555">
    <property type="term" value="P:cell wall organization"/>
    <property type="evidence" value="ECO:0007669"/>
    <property type="project" value="UniProtKB-UniRule"/>
</dbReference>
<dbReference type="PANTHER" id="PTHR41533">
    <property type="entry name" value="L,D-TRANSPEPTIDASE HI_1667-RELATED"/>
    <property type="match status" value="1"/>
</dbReference>
<dbReference type="PROSITE" id="PS51257">
    <property type="entry name" value="PROKAR_LIPOPROTEIN"/>
    <property type="match status" value="1"/>
</dbReference>
<feature type="active site" description="Nucleophile" evidence="7">
    <location>
        <position position="415"/>
    </location>
</feature>
<keyword evidence="5 7" id="KW-0573">Peptidoglycan synthesis</keyword>
<name>A0AB33INB6_9BACT</name>
<evidence type="ECO:0000256" key="7">
    <source>
        <dbReference type="PROSITE-ProRule" id="PRU01373"/>
    </source>
</evidence>
<feature type="active site" description="Proton donor/acceptor" evidence="7">
    <location>
        <position position="396"/>
    </location>
</feature>
<dbReference type="GO" id="GO:0008360">
    <property type="term" value="P:regulation of cell shape"/>
    <property type="evidence" value="ECO:0007669"/>
    <property type="project" value="UniProtKB-UniRule"/>
</dbReference>
<evidence type="ECO:0000256" key="6">
    <source>
        <dbReference type="ARBA" id="ARBA00023316"/>
    </source>
</evidence>
<comment type="similarity">
    <text evidence="2">Belongs to the YkuD family.</text>
</comment>
<dbReference type="GO" id="GO:0009252">
    <property type="term" value="P:peptidoglycan biosynthetic process"/>
    <property type="evidence" value="ECO:0007669"/>
    <property type="project" value="UniProtKB-KW"/>
</dbReference>
<dbReference type="Gene3D" id="2.40.440.10">
    <property type="entry name" value="L,D-transpeptidase catalytic domain-like"/>
    <property type="match status" value="1"/>
</dbReference>
<evidence type="ECO:0000259" key="9">
    <source>
        <dbReference type="PROSITE" id="PS52029"/>
    </source>
</evidence>
<accession>A0AB33INB6</accession>
<evidence type="ECO:0000256" key="4">
    <source>
        <dbReference type="ARBA" id="ARBA00022960"/>
    </source>
</evidence>
<evidence type="ECO:0000256" key="5">
    <source>
        <dbReference type="ARBA" id="ARBA00022984"/>
    </source>
</evidence>
<dbReference type="AlphaFoldDB" id="A0AB33INB6"/>
<keyword evidence="6 7" id="KW-0961">Cell wall biogenesis/degradation</keyword>
<organism evidence="10">
    <name type="scientific">Prevotella sp. GTC17253</name>
    <dbReference type="NCBI Taxonomy" id="3236793"/>
    <lineage>
        <taxon>Bacteria</taxon>
        <taxon>Pseudomonadati</taxon>
        <taxon>Bacteroidota</taxon>
        <taxon>Bacteroidia</taxon>
        <taxon>Bacteroidales</taxon>
        <taxon>Prevotellaceae</taxon>
        <taxon>Prevotella</taxon>
    </lineage>
</organism>
<dbReference type="Pfam" id="PF20142">
    <property type="entry name" value="Scaffold"/>
    <property type="match status" value="1"/>
</dbReference>
<dbReference type="GO" id="GO:0016740">
    <property type="term" value="F:transferase activity"/>
    <property type="evidence" value="ECO:0007669"/>
    <property type="project" value="UniProtKB-KW"/>
</dbReference>
<dbReference type="InterPro" id="IPR045380">
    <property type="entry name" value="LD_TPept_scaffold_dom"/>
</dbReference>
<proteinExistence type="inferred from homology"/>
<sequence length="523" mass="60054">MKCLKFVLLVAVSCFLLGACNEKPVNPNRNLSLESFSSLDSSAFSLNSHRIREYIDVAMRNDADSMKADYETRRYYRAKGAFVWIDRLGVDHRALQLLEQLKTVSSMGFSEKKFSVSQIEEDLARARALDFDSDENQINKVYGRLEYHLTKAYFRFASGQRFGYVNPRRLLNSLDVRDSDSVHVSYRQLFDVGQDRVDESFYRVALRKVRQDSVAVFLKEITPKNALYTMYLNLLNDTRQKFDRMKILCNLERARWRTYDDPSKHRKYVLVNIPAFRLMGVDGKDTITMRVGCGSLETKTPLLSSQLERMDVNPRWVLPASIVKKSVAHHAGDSAYFARKRFSVIDRHTGKKVSVHHVTAGMLMSGRYYVVQTGGVGNSLGRIIFRFNNNFAVYLHDTSQRDFFNLHDRGVSHGCVRVERPFDLAVFLLAEKDGSVVDKIKYSMSAPVGLEAGQADDEETDKAEREEIDRSMLIRSVAIAPKVPLYITYYTLYQNARGVLEEYPDVYGYDRVLYGMLKNFGAR</sequence>
<dbReference type="EMBL" id="AP035785">
    <property type="protein sequence ID" value="BFO71041.1"/>
    <property type="molecule type" value="Genomic_DNA"/>
</dbReference>
<evidence type="ECO:0000256" key="8">
    <source>
        <dbReference type="SAM" id="SignalP"/>
    </source>
</evidence>
<dbReference type="GO" id="GO:0004180">
    <property type="term" value="F:carboxypeptidase activity"/>
    <property type="evidence" value="ECO:0007669"/>
    <property type="project" value="UniProtKB-ARBA"/>
</dbReference>
<dbReference type="PANTHER" id="PTHR41533:SF2">
    <property type="entry name" value="BLR7131 PROTEIN"/>
    <property type="match status" value="1"/>
</dbReference>
<dbReference type="PROSITE" id="PS52029">
    <property type="entry name" value="LD_TPASE"/>
    <property type="match status" value="1"/>
</dbReference>
<reference evidence="10" key="1">
    <citation type="submission" date="2024-07" db="EMBL/GenBank/DDBJ databases">
        <title>Complete genome sequence of Prevotella sp. YM-2024 GTC17253.</title>
        <authorList>
            <person name="Hayashi M."/>
            <person name="Muto Y."/>
            <person name="Tanaka K."/>
            <person name="Niwa H."/>
        </authorList>
    </citation>
    <scope>NUCLEOTIDE SEQUENCE</scope>
    <source>
        <strain evidence="10">GTC17253</strain>
    </source>
</reference>
<keyword evidence="3" id="KW-0808">Transferase</keyword>
<protein>
    <recommendedName>
        <fullName evidence="9">L,D-TPase catalytic domain-containing protein</fullName>
    </recommendedName>
</protein>
<feature type="signal peptide" evidence="8">
    <location>
        <begin position="1"/>
        <end position="18"/>
    </location>
</feature>
<gene>
    <name evidence="10" type="ORF">GTC17253_10070</name>
</gene>
<evidence type="ECO:0000256" key="2">
    <source>
        <dbReference type="ARBA" id="ARBA00005992"/>
    </source>
</evidence>
<dbReference type="CDD" id="cd16913">
    <property type="entry name" value="YkuD_like"/>
    <property type="match status" value="1"/>
</dbReference>
<dbReference type="InterPro" id="IPR052905">
    <property type="entry name" value="LD-transpeptidase_YkuD-like"/>
</dbReference>